<dbReference type="EMBL" id="JALNTZ010000008">
    <property type="protein sequence ID" value="KAJ3642419.1"/>
    <property type="molecule type" value="Genomic_DNA"/>
</dbReference>
<gene>
    <name evidence="1" type="ORF">Zmor_025210</name>
</gene>
<evidence type="ECO:0000313" key="2">
    <source>
        <dbReference type="Proteomes" id="UP001168821"/>
    </source>
</evidence>
<keyword evidence="2" id="KW-1185">Reference proteome</keyword>
<protein>
    <submittedName>
        <fullName evidence="1">Uncharacterized protein</fullName>
    </submittedName>
</protein>
<dbReference type="AlphaFoldDB" id="A0AA38HW85"/>
<accession>A0AA38HW85</accession>
<sequence>MRRHFEHQLNITTRDFTLSYCYQRCYHTPDLVKEKHRVYNLYLHLHHLRAVLGSHFGTFPSKSPASFKVMKRVPRKTTNFTTRDAYSRLEQQIRYLLAWGAASRPKLSSTTQILLKFDAETTKIKVCGYYENSREKKSCQPDANNELEI</sequence>
<name>A0AA38HW85_9CUCU</name>
<organism evidence="1 2">
    <name type="scientific">Zophobas morio</name>
    <dbReference type="NCBI Taxonomy" id="2755281"/>
    <lineage>
        <taxon>Eukaryota</taxon>
        <taxon>Metazoa</taxon>
        <taxon>Ecdysozoa</taxon>
        <taxon>Arthropoda</taxon>
        <taxon>Hexapoda</taxon>
        <taxon>Insecta</taxon>
        <taxon>Pterygota</taxon>
        <taxon>Neoptera</taxon>
        <taxon>Endopterygota</taxon>
        <taxon>Coleoptera</taxon>
        <taxon>Polyphaga</taxon>
        <taxon>Cucujiformia</taxon>
        <taxon>Tenebrionidae</taxon>
        <taxon>Zophobas</taxon>
    </lineage>
</organism>
<dbReference type="Proteomes" id="UP001168821">
    <property type="component" value="Unassembled WGS sequence"/>
</dbReference>
<comment type="caution">
    <text evidence="1">The sequence shown here is derived from an EMBL/GenBank/DDBJ whole genome shotgun (WGS) entry which is preliminary data.</text>
</comment>
<proteinExistence type="predicted"/>
<evidence type="ECO:0000313" key="1">
    <source>
        <dbReference type="EMBL" id="KAJ3642419.1"/>
    </source>
</evidence>
<reference evidence="1" key="1">
    <citation type="journal article" date="2023" name="G3 (Bethesda)">
        <title>Whole genome assemblies of Zophobas morio and Tenebrio molitor.</title>
        <authorList>
            <person name="Kaur S."/>
            <person name="Stinson S.A."/>
            <person name="diCenzo G.C."/>
        </authorList>
    </citation>
    <scope>NUCLEOTIDE SEQUENCE</scope>
    <source>
        <strain evidence="1">QUZm001</strain>
    </source>
</reference>